<protein>
    <submittedName>
        <fullName evidence="2">Uncharacterized protein</fullName>
    </submittedName>
</protein>
<dbReference type="EMBL" id="CAJOBA010015995">
    <property type="protein sequence ID" value="CAF3889804.1"/>
    <property type="molecule type" value="Genomic_DNA"/>
</dbReference>
<proteinExistence type="predicted"/>
<evidence type="ECO:0000256" key="1">
    <source>
        <dbReference type="SAM" id="MobiDB-lite"/>
    </source>
</evidence>
<accession>A0A8S2EDJ0</accession>
<feature type="compositionally biased region" description="Polar residues" evidence="1">
    <location>
        <begin position="122"/>
        <end position="134"/>
    </location>
</feature>
<feature type="non-terminal residue" evidence="2">
    <location>
        <position position="1"/>
    </location>
</feature>
<name>A0A8S2EDJ0_9BILA</name>
<dbReference type="AlphaFoldDB" id="A0A8S2EDJ0"/>
<dbReference type="Proteomes" id="UP000677228">
    <property type="component" value="Unassembled WGS sequence"/>
</dbReference>
<evidence type="ECO:0000313" key="3">
    <source>
        <dbReference type="EMBL" id="CAF3889804.1"/>
    </source>
</evidence>
<evidence type="ECO:0000313" key="2">
    <source>
        <dbReference type="EMBL" id="CAF1118103.1"/>
    </source>
</evidence>
<dbReference type="EMBL" id="CAJNOK010010527">
    <property type="protein sequence ID" value="CAF1118103.1"/>
    <property type="molecule type" value="Genomic_DNA"/>
</dbReference>
<gene>
    <name evidence="2" type="ORF">OVA965_LOCUS20047</name>
    <name evidence="3" type="ORF">TMI583_LOCUS20305</name>
</gene>
<dbReference type="Proteomes" id="UP000682733">
    <property type="component" value="Unassembled WGS sequence"/>
</dbReference>
<organism evidence="2 4">
    <name type="scientific">Didymodactylos carnosus</name>
    <dbReference type="NCBI Taxonomy" id="1234261"/>
    <lineage>
        <taxon>Eukaryota</taxon>
        <taxon>Metazoa</taxon>
        <taxon>Spiralia</taxon>
        <taxon>Gnathifera</taxon>
        <taxon>Rotifera</taxon>
        <taxon>Eurotatoria</taxon>
        <taxon>Bdelloidea</taxon>
        <taxon>Philodinida</taxon>
        <taxon>Philodinidae</taxon>
        <taxon>Didymodactylos</taxon>
    </lineage>
</organism>
<feature type="compositionally biased region" description="Polar residues" evidence="1">
    <location>
        <begin position="40"/>
        <end position="53"/>
    </location>
</feature>
<sequence>MSIAQDPSVFSEIDLNDNDNNDTTKHRRKSFRRPPPLISSIKQLTSPTSFGNPSPNDVFEACFDLIDINPKRMTLSHSSTHYGDSESSGGGGTDSPRLSSSSSPYISTNSSIHNETDESSNDKQQQQSRLSRSYNLSRQDSIIDSLLYAIYDREHHESSSFSDITCTEMSTAPSITTNRLSDSANENRTNTTSWTKPVLMKKSVTDLRYIVTQIQLHISQANSLLVRNLRHRDKNLNKLQRNYDIITAILQAASLKR</sequence>
<feature type="region of interest" description="Disordered" evidence="1">
    <location>
        <begin position="75"/>
        <end position="134"/>
    </location>
</feature>
<evidence type="ECO:0000313" key="4">
    <source>
        <dbReference type="Proteomes" id="UP000677228"/>
    </source>
</evidence>
<feature type="compositionally biased region" description="Low complexity" evidence="1">
    <location>
        <begin position="94"/>
        <end position="111"/>
    </location>
</feature>
<reference evidence="2" key="1">
    <citation type="submission" date="2021-02" db="EMBL/GenBank/DDBJ databases">
        <authorList>
            <person name="Nowell W R."/>
        </authorList>
    </citation>
    <scope>NUCLEOTIDE SEQUENCE</scope>
</reference>
<comment type="caution">
    <text evidence="2">The sequence shown here is derived from an EMBL/GenBank/DDBJ whole genome shotgun (WGS) entry which is preliminary data.</text>
</comment>
<feature type="region of interest" description="Disordered" evidence="1">
    <location>
        <begin position="1"/>
        <end position="53"/>
    </location>
</feature>